<dbReference type="PANTHER" id="PTHR16320:SF24">
    <property type="entry name" value="PHOSPHODIESTERASE, PUTATIVE-RELATED"/>
    <property type="match status" value="1"/>
</dbReference>
<organism evidence="16 17">
    <name type="scientific">Acanthaster planci</name>
    <name type="common">Crown-of-thorns starfish</name>
    <dbReference type="NCBI Taxonomy" id="133434"/>
    <lineage>
        <taxon>Eukaryota</taxon>
        <taxon>Metazoa</taxon>
        <taxon>Echinodermata</taxon>
        <taxon>Eleutherozoa</taxon>
        <taxon>Asterozoa</taxon>
        <taxon>Asteroidea</taxon>
        <taxon>Valvatacea</taxon>
        <taxon>Valvatida</taxon>
        <taxon>Acanthasteridae</taxon>
        <taxon>Acanthaster</taxon>
    </lineage>
</organism>
<dbReference type="EC" id="3.1.4.12" evidence="5"/>
<comment type="pathway">
    <text evidence="3">Sphingolipid metabolism.</text>
</comment>
<evidence type="ECO:0000256" key="10">
    <source>
        <dbReference type="ARBA" id="ARBA00022919"/>
    </source>
</evidence>
<dbReference type="SUPFAM" id="SSF56219">
    <property type="entry name" value="DNase I-like"/>
    <property type="match status" value="1"/>
</dbReference>
<dbReference type="Pfam" id="PF03372">
    <property type="entry name" value="Exo_endo_phos"/>
    <property type="match status" value="1"/>
</dbReference>
<comment type="pathway">
    <text evidence="2">Lipid metabolism; sphingolipid metabolism.</text>
</comment>
<feature type="transmembrane region" description="Helical" evidence="14">
    <location>
        <begin position="401"/>
        <end position="426"/>
    </location>
</feature>
<keyword evidence="11 14" id="KW-1133">Transmembrane helix</keyword>
<keyword evidence="7" id="KW-0479">Metal-binding</keyword>
<dbReference type="AlphaFoldDB" id="A0A8B7ZI24"/>
<dbReference type="GO" id="GO:0016020">
    <property type="term" value="C:membrane"/>
    <property type="evidence" value="ECO:0007669"/>
    <property type="project" value="UniProtKB-SubCell"/>
</dbReference>
<reference evidence="17" key="1">
    <citation type="submission" date="2025-08" db="UniProtKB">
        <authorList>
            <consortium name="RefSeq"/>
        </authorList>
    </citation>
    <scope>IDENTIFICATION</scope>
</reference>
<evidence type="ECO:0000256" key="6">
    <source>
        <dbReference type="ARBA" id="ARBA00022692"/>
    </source>
</evidence>
<keyword evidence="16" id="KW-1185">Reference proteome</keyword>
<keyword evidence="8" id="KW-0378">Hydrolase</keyword>
<proteinExistence type="inferred from homology"/>
<feature type="transmembrane region" description="Helical" evidence="14">
    <location>
        <begin position="373"/>
        <end position="395"/>
    </location>
</feature>
<dbReference type="Proteomes" id="UP000694845">
    <property type="component" value="Unplaced"/>
</dbReference>
<keyword evidence="13 14" id="KW-0472">Membrane</keyword>
<protein>
    <recommendedName>
        <fullName evidence="5">sphingomyelin phosphodiesterase</fullName>
        <ecNumber evidence="5">3.1.4.12</ecNumber>
    </recommendedName>
</protein>
<evidence type="ECO:0000256" key="9">
    <source>
        <dbReference type="ARBA" id="ARBA00022842"/>
    </source>
</evidence>
<evidence type="ECO:0000256" key="2">
    <source>
        <dbReference type="ARBA" id="ARBA00004760"/>
    </source>
</evidence>
<name>A0A8B7ZI24_ACAPL</name>
<evidence type="ECO:0000256" key="8">
    <source>
        <dbReference type="ARBA" id="ARBA00022801"/>
    </source>
</evidence>
<evidence type="ECO:0000259" key="15">
    <source>
        <dbReference type="Pfam" id="PF03372"/>
    </source>
</evidence>
<dbReference type="OMA" id="AHRATEC"/>
<keyword evidence="10" id="KW-0746">Sphingolipid metabolism</keyword>
<dbReference type="InterPro" id="IPR036691">
    <property type="entry name" value="Endo/exonu/phosph_ase_sf"/>
</dbReference>
<dbReference type="OrthoDB" id="387657at2759"/>
<evidence type="ECO:0000313" key="17">
    <source>
        <dbReference type="RefSeq" id="XP_022104657.1"/>
    </source>
</evidence>
<comment type="similarity">
    <text evidence="4">Belongs to the neutral sphingomyelinase family.</text>
</comment>
<dbReference type="InterPro" id="IPR038772">
    <property type="entry name" value="Sph/SMPD2-like"/>
</dbReference>
<keyword evidence="12" id="KW-0443">Lipid metabolism</keyword>
<dbReference type="RefSeq" id="XP_022104657.1">
    <property type="nucleotide sequence ID" value="XM_022248965.1"/>
</dbReference>
<gene>
    <name evidence="17" type="primary">LOC110986777</name>
</gene>
<dbReference type="InterPro" id="IPR005135">
    <property type="entry name" value="Endo/exonuclease/phosphatase"/>
</dbReference>
<dbReference type="PANTHER" id="PTHR16320">
    <property type="entry name" value="SPHINGOMYELINASE FAMILY MEMBER"/>
    <property type="match status" value="1"/>
</dbReference>
<evidence type="ECO:0000256" key="1">
    <source>
        <dbReference type="ARBA" id="ARBA00004141"/>
    </source>
</evidence>
<evidence type="ECO:0000256" key="12">
    <source>
        <dbReference type="ARBA" id="ARBA00023098"/>
    </source>
</evidence>
<dbReference type="GO" id="GO:0046872">
    <property type="term" value="F:metal ion binding"/>
    <property type="evidence" value="ECO:0007669"/>
    <property type="project" value="UniProtKB-KW"/>
</dbReference>
<comment type="subcellular location">
    <subcellularLocation>
        <location evidence="1">Membrane</location>
        <topology evidence="1">Multi-pass membrane protein</topology>
    </subcellularLocation>
</comment>
<dbReference type="CTD" id="6610"/>
<evidence type="ECO:0000256" key="3">
    <source>
        <dbReference type="ARBA" id="ARBA00004991"/>
    </source>
</evidence>
<sequence length="457" mass="52019">MLYVDSASAVQIALCFVEIEVGSSVWGNHRFFSGWKDIRIAKMARPWKEEKRQIRVVTLNCWGLMYVSSHREKRIGCLGDELAKGCYDVVTLQEIWMEKDYKQICDKAKDVLPYHHYFHSGFLGSGMCILSKWPIVDTLFHGYSLNSYAYRILEGDWFGGKGVGLCVIQVDDFTVNVYTTHNTAMYAPSNVFSADEHFTHRLLQGYELSKFVRFTGTNSDLNVVTGDFNTEDNSLGLKVARVNADLQDAWLDRPNQCKDEPCCTVEAPDNCYTSTKTRFYPQHPGMRIDYILYNAKPRSCCVTCRDCRLTFKKIPGTDINYSDHDGVEALFELEKGRDDQVLEPSDEEGRLGVLLEMLPYLSDSIQKITRQRFCYLLVSLLFFLLLASLWLSGAFHWQTSVYARCGALVALLALVVLGLAALCIGVSVKTTELNQLIGRKREITLNVRRLESQLKNK</sequence>
<evidence type="ECO:0000256" key="11">
    <source>
        <dbReference type="ARBA" id="ARBA00022989"/>
    </source>
</evidence>
<evidence type="ECO:0000313" key="16">
    <source>
        <dbReference type="Proteomes" id="UP000694845"/>
    </source>
</evidence>
<dbReference type="GO" id="GO:0006665">
    <property type="term" value="P:sphingolipid metabolic process"/>
    <property type="evidence" value="ECO:0007669"/>
    <property type="project" value="UniProtKB-KW"/>
</dbReference>
<evidence type="ECO:0000256" key="7">
    <source>
        <dbReference type="ARBA" id="ARBA00022723"/>
    </source>
</evidence>
<accession>A0A8B7ZI24</accession>
<evidence type="ECO:0000256" key="14">
    <source>
        <dbReference type="SAM" id="Phobius"/>
    </source>
</evidence>
<feature type="domain" description="Endonuclease/exonuclease/phosphatase" evidence="15">
    <location>
        <begin position="58"/>
        <end position="324"/>
    </location>
</feature>
<keyword evidence="6 14" id="KW-0812">Transmembrane</keyword>
<dbReference type="Gene3D" id="3.60.10.10">
    <property type="entry name" value="Endonuclease/exonuclease/phosphatase"/>
    <property type="match status" value="1"/>
</dbReference>
<dbReference type="KEGG" id="aplc:110986777"/>
<evidence type="ECO:0000256" key="5">
    <source>
        <dbReference type="ARBA" id="ARBA00012369"/>
    </source>
</evidence>
<keyword evidence="9" id="KW-0460">Magnesium</keyword>
<dbReference type="GO" id="GO:0004767">
    <property type="term" value="F:sphingomyelin phosphodiesterase activity"/>
    <property type="evidence" value="ECO:0007669"/>
    <property type="project" value="UniProtKB-EC"/>
</dbReference>
<evidence type="ECO:0000256" key="4">
    <source>
        <dbReference type="ARBA" id="ARBA00006335"/>
    </source>
</evidence>
<evidence type="ECO:0000256" key="13">
    <source>
        <dbReference type="ARBA" id="ARBA00023136"/>
    </source>
</evidence>
<dbReference type="GeneID" id="110986777"/>